<dbReference type="SUPFAM" id="SSF53474">
    <property type="entry name" value="alpha/beta-Hydrolases"/>
    <property type="match status" value="1"/>
</dbReference>
<evidence type="ECO:0000256" key="3">
    <source>
        <dbReference type="SAM" id="SignalP"/>
    </source>
</evidence>
<dbReference type="PROSITE" id="PS51257">
    <property type="entry name" value="PROKAR_LIPOPROTEIN"/>
    <property type="match status" value="1"/>
</dbReference>
<sequence length="665" mass="71274">MIQRAGALAFASSLFLTACIGGSGGGEGEAAGPLPSEKILQPNPGRTAEPSATRSTLGSRSALSQQVPILQSGGQQWQPYERAEDFPNTVTLDNQLIPMSDGVKLFAKITVPATEAGTPAPGPFPVILTQTSYNSSVGQYVPAVGASDYLVKRGYASVLVDVRGTGNSEGNWEAFGEREQADYNEVVNWVVDQQWSDGRIGVQGISYLGITAVLTAEQQNPAVKAAFPIVPIGDGYRDIVFTGGNVNATFIPIWMGAVTGLGILPLELLATDDPSAILEAIPDRLAGAILDFQVPTMLKAVLGDEETVFDEGFWSVRSPLEGVDNIQVPTFIVGGSHDLFQRSEPLWFERLKGRVPVKLLIGPWTHIEAAGLPSNGLPADGVPDFDHLQLQWFDEYVMGLETNVDAQPNVTQYVTGVERYETTTDWPHPEMSAQQFFLTSDGALASRGQLQDSVPQNATTMSTLQQPLNGLCSFSTTQWTAGATGFIPLPCFESNDLAELASLTFDLPAGEDGIYINGPIQADLWVSTTAQDVQLSVRVDVVGADGRSEPLTNGLMTASMHSVDEARSRYDNGIMLQPWHTFRSTDRELLVPLEPKKVSVEVFSTSAYIPPGSSLRVSISTSNVPQGIPPLLELINSLLGVMTLHMGPEMPSGIALPIVPSEALH</sequence>
<dbReference type="InterPro" id="IPR008979">
    <property type="entry name" value="Galactose-bd-like_sf"/>
</dbReference>
<dbReference type="GO" id="GO:0008239">
    <property type="term" value="F:dipeptidyl-peptidase activity"/>
    <property type="evidence" value="ECO:0007669"/>
    <property type="project" value="InterPro"/>
</dbReference>
<feature type="region of interest" description="Disordered" evidence="2">
    <location>
        <begin position="25"/>
        <end position="60"/>
    </location>
</feature>
<evidence type="ECO:0000259" key="4">
    <source>
        <dbReference type="SMART" id="SM00939"/>
    </source>
</evidence>
<dbReference type="EMBL" id="FNNE01000006">
    <property type="protein sequence ID" value="SDX07590.1"/>
    <property type="molecule type" value="Genomic_DNA"/>
</dbReference>
<keyword evidence="3" id="KW-0732">Signal</keyword>
<dbReference type="Pfam" id="PF08530">
    <property type="entry name" value="PepX_C"/>
    <property type="match status" value="1"/>
</dbReference>
<feature type="chain" id="PRO_5011621675" description="Xaa-Pro dipeptidyl-peptidase C-terminal domain-containing protein" evidence="3">
    <location>
        <begin position="19"/>
        <end position="665"/>
    </location>
</feature>
<accession>A0A1H2YR86</accession>
<dbReference type="STRING" id="488533.SAMN04487960_10639"/>
<dbReference type="InterPro" id="IPR000383">
    <property type="entry name" value="Xaa-Pro-like_dom"/>
</dbReference>
<dbReference type="Gene3D" id="2.60.120.260">
    <property type="entry name" value="Galactose-binding domain-like"/>
    <property type="match status" value="1"/>
</dbReference>
<dbReference type="PANTHER" id="PTHR22946:SF9">
    <property type="entry name" value="POLYKETIDE TRANSFERASE AF380"/>
    <property type="match status" value="1"/>
</dbReference>
<evidence type="ECO:0000313" key="5">
    <source>
        <dbReference type="EMBL" id="SDX07590.1"/>
    </source>
</evidence>
<reference evidence="5 6" key="1">
    <citation type="submission" date="2016-10" db="EMBL/GenBank/DDBJ databases">
        <authorList>
            <person name="de Groot N.N."/>
        </authorList>
    </citation>
    <scope>NUCLEOTIDE SEQUENCE [LARGE SCALE GENOMIC DNA]</scope>
    <source>
        <strain evidence="5 6">CGMCC 1.7059</strain>
    </source>
</reference>
<keyword evidence="1" id="KW-0378">Hydrolase</keyword>
<dbReference type="Proteomes" id="UP000199675">
    <property type="component" value="Unassembled WGS sequence"/>
</dbReference>
<proteinExistence type="predicted"/>
<dbReference type="InterPro" id="IPR005674">
    <property type="entry name" value="CocE/Ser_esterase"/>
</dbReference>
<feature type="compositionally biased region" description="Polar residues" evidence="2">
    <location>
        <begin position="50"/>
        <end position="60"/>
    </location>
</feature>
<dbReference type="GO" id="GO:0052689">
    <property type="term" value="F:carboxylic ester hydrolase activity"/>
    <property type="evidence" value="ECO:0007669"/>
    <property type="project" value="UniProtKB-ARBA"/>
</dbReference>
<dbReference type="AlphaFoldDB" id="A0A1H2YR86"/>
<evidence type="ECO:0000256" key="2">
    <source>
        <dbReference type="SAM" id="MobiDB-lite"/>
    </source>
</evidence>
<evidence type="ECO:0000313" key="6">
    <source>
        <dbReference type="Proteomes" id="UP000199675"/>
    </source>
</evidence>
<gene>
    <name evidence="5" type="ORF">SAMN04487960_10639</name>
</gene>
<dbReference type="SMART" id="SM00939">
    <property type="entry name" value="PepX_C"/>
    <property type="match status" value="1"/>
</dbReference>
<dbReference type="OrthoDB" id="9806163at2"/>
<protein>
    <recommendedName>
        <fullName evidence="4">Xaa-Pro dipeptidyl-peptidase C-terminal domain-containing protein</fullName>
    </recommendedName>
</protein>
<feature type="signal peptide" evidence="3">
    <location>
        <begin position="1"/>
        <end position="18"/>
    </location>
</feature>
<dbReference type="Gene3D" id="1.10.3020.10">
    <property type="entry name" value="alpha-amino acid ester hydrolase ( Helical cap domain)"/>
    <property type="match status" value="1"/>
</dbReference>
<keyword evidence="6" id="KW-1185">Reference proteome</keyword>
<dbReference type="Gene3D" id="3.40.50.1820">
    <property type="entry name" value="alpha/beta hydrolase"/>
    <property type="match status" value="1"/>
</dbReference>
<dbReference type="Pfam" id="PF02129">
    <property type="entry name" value="Peptidase_S15"/>
    <property type="match status" value="1"/>
</dbReference>
<dbReference type="InterPro" id="IPR013736">
    <property type="entry name" value="Xaa-Pro_dipept_C"/>
</dbReference>
<dbReference type="PANTHER" id="PTHR22946">
    <property type="entry name" value="DIENELACTONE HYDROLASE DOMAIN-CONTAINING PROTEIN-RELATED"/>
    <property type="match status" value="1"/>
</dbReference>
<name>A0A1H2YR86_9GAMM</name>
<dbReference type="InterPro" id="IPR050261">
    <property type="entry name" value="FrsA_esterase"/>
</dbReference>
<evidence type="ECO:0000256" key="1">
    <source>
        <dbReference type="ARBA" id="ARBA00022801"/>
    </source>
</evidence>
<dbReference type="SUPFAM" id="SSF49785">
    <property type="entry name" value="Galactose-binding domain-like"/>
    <property type="match status" value="1"/>
</dbReference>
<organism evidence="5 6">
    <name type="scientific">Marinobacter mobilis</name>
    <dbReference type="NCBI Taxonomy" id="488533"/>
    <lineage>
        <taxon>Bacteria</taxon>
        <taxon>Pseudomonadati</taxon>
        <taxon>Pseudomonadota</taxon>
        <taxon>Gammaproteobacteria</taxon>
        <taxon>Pseudomonadales</taxon>
        <taxon>Marinobacteraceae</taxon>
        <taxon>Marinobacter</taxon>
    </lineage>
</organism>
<dbReference type="NCBIfam" id="TIGR00976">
    <property type="entry name" value="CocE_NonD"/>
    <property type="match status" value="1"/>
</dbReference>
<dbReference type="InterPro" id="IPR029058">
    <property type="entry name" value="AB_hydrolase_fold"/>
</dbReference>
<feature type="domain" description="Xaa-Pro dipeptidyl-peptidase C-terminal" evidence="4">
    <location>
        <begin position="390"/>
        <end position="655"/>
    </location>
</feature>